<dbReference type="AlphaFoldDB" id="A0A0V1LE70"/>
<protein>
    <submittedName>
        <fullName evidence="2">Uncharacterized protein</fullName>
    </submittedName>
</protein>
<feature type="region of interest" description="Disordered" evidence="1">
    <location>
        <begin position="1"/>
        <end position="26"/>
    </location>
</feature>
<evidence type="ECO:0000256" key="1">
    <source>
        <dbReference type="SAM" id="MobiDB-lite"/>
    </source>
</evidence>
<gene>
    <name evidence="2" type="ORF">T02_7080</name>
</gene>
<evidence type="ECO:0000313" key="3">
    <source>
        <dbReference type="Proteomes" id="UP000054721"/>
    </source>
</evidence>
<organism evidence="2 3">
    <name type="scientific">Trichinella nativa</name>
    <dbReference type="NCBI Taxonomy" id="6335"/>
    <lineage>
        <taxon>Eukaryota</taxon>
        <taxon>Metazoa</taxon>
        <taxon>Ecdysozoa</taxon>
        <taxon>Nematoda</taxon>
        <taxon>Enoplea</taxon>
        <taxon>Dorylaimia</taxon>
        <taxon>Trichinellida</taxon>
        <taxon>Trichinellidae</taxon>
        <taxon>Trichinella</taxon>
    </lineage>
</organism>
<name>A0A0V1LE70_9BILA</name>
<proteinExistence type="predicted"/>
<evidence type="ECO:0000313" key="2">
    <source>
        <dbReference type="EMBL" id="KRZ57522.1"/>
    </source>
</evidence>
<sequence length="59" mass="6561">MITGEAEAEGETRASELKQQNNINGNAEFSPMSVVTPFLAYANSPLHRLIVFRDRRVLA</sequence>
<accession>A0A0V1LE70</accession>
<keyword evidence="3" id="KW-1185">Reference proteome</keyword>
<dbReference type="EMBL" id="JYDW01000073">
    <property type="protein sequence ID" value="KRZ57522.1"/>
    <property type="molecule type" value="Genomic_DNA"/>
</dbReference>
<comment type="caution">
    <text evidence="2">The sequence shown here is derived from an EMBL/GenBank/DDBJ whole genome shotgun (WGS) entry which is preliminary data.</text>
</comment>
<reference evidence="2 3" key="1">
    <citation type="submission" date="2015-05" db="EMBL/GenBank/DDBJ databases">
        <title>Evolution of Trichinella species and genotypes.</title>
        <authorList>
            <person name="Korhonen P.K."/>
            <person name="Edoardo P."/>
            <person name="Giuseppe L.R."/>
            <person name="Gasser R.B."/>
        </authorList>
    </citation>
    <scope>NUCLEOTIDE SEQUENCE [LARGE SCALE GENOMIC DNA]</scope>
    <source>
        <strain evidence="2">ISS10</strain>
    </source>
</reference>
<feature type="compositionally biased region" description="Polar residues" evidence="1">
    <location>
        <begin position="17"/>
        <end position="26"/>
    </location>
</feature>
<dbReference type="STRING" id="6335.A0A0V1LE70"/>
<dbReference type="Proteomes" id="UP000054721">
    <property type="component" value="Unassembled WGS sequence"/>
</dbReference>